<comment type="caution">
    <text evidence="1">The sequence shown here is derived from an EMBL/GenBank/DDBJ whole genome shotgun (WGS) entry which is preliminary data.</text>
</comment>
<evidence type="ECO:0000313" key="2">
    <source>
        <dbReference type="Proteomes" id="UP000789572"/>
    </source>
</evidence>
<reference evidence="1" key="1">
    <citation type="submission" date="2021-06" db="EMBL/GenBank/DDBJ databases">
        <authorList>
            <person name="Kallberg Y."/>
            <person name="Tangrot J."/>
            <person name="Rosling A."/>
        </authorList>
    </citation>
    <scope>NUCLEOTIDE SEQUENCE</scope>
    <source>
        <strain evidence="1">IA702</strain>
    </source>
</reference>
<dbReference type="AlphaFoldDB" id="A0A9N9E5G7"/>
<organism evidence="1 2">
    <name type="scientific">Paraglomus occultum</name>
    <dbReference type="NCBI Taxonomy" id="144539"/>
    <lineage>
        <taxon>Eukaryota</taxon>
        <taxon>Fungi</taxon>
        <taxon>Fungi incertae sedis</taxon>
        <taxon>Mucoromycota</taxon>
        <taxon>Glomeromycotina</taxon>
        <taxon>Glomeromycetes</taxon>
        <taxon>Paraglomerales</taxon>
        <taxon>Paraglomeraceae</taxon>
        <taxon>Paraglomus</taxon>
    </lineage>
</organism>
<protein>
    <submittedName>
        <fullName evidence="1">5284_t:CDS:1</fullName>
    </submittedName>
</protein>
<dbReference type="EMBL" id="CAJVPJ010005364">
    <property type="protein sequence ID" value="CAG8660845.1"/>
    <property type="molecule type" value="Genomic_DNA"/>
</dbReference>
<name>A0A9N9E5G7_9GLOM</name>
<accession>A0A9N9E5G7</accession>
<sequence>LLATPVMHGVFDVSILSPMSSAISSEISESLEPESVNACGIVIDATLQHIVATSSGSLASIKLISYLGSGQ</sequence>
<feature type="non-terminal residue" evidence="1">
    <location>
        <position position="1"/>
    </location>
</feature>
<gene>
    <name evidence="1" type="ORF">POCULU_LOCUS10452</name>
</gene>
<evidence type="ECO:0000313" key="1">
    <source>
        <dbReference type="EMBL" id="CAG8660845.1"/>
    </source>
</evidence>
<keyword evidence="2" id="KW-1185">Reference proteome</keyword>
<dbReference type="Proteomes" id="UP000789572">
    <property type="component" value="Unassembled WGS sequence"/>
</dbReference>
<proteinExistence type="predicted"/>